<evidence type="ECO:0000313" key="2">
    <source>
        <dbReference type="EMBL" id="GFR99246.1"/>
    </source>
</evidence>
<feature type="compositionally biased region" description="Polar residues" evidence="1">
    <location>
        <begin position="46"/>
        <end position="70"/>
    </location>
</feature>
<keyword evidence="3" id="KW-1185">Reference proteome</keyword>
<gene>
    <name evidence="2" type="ORF">ElyMa_002788600</name>
</gene>
<comment type="caution">
    <text evidence="2">The sequence shown here is derived from an EMBL/GenBank/DDBJ whole genome shotgun (WGS) entry which is preliminary data.</text>
</comment>
<dbReference type="AlphaFoldDB" id="A0AAV4HR40"/>
<feature type="region of interest" description="Disordered" evidence="1">
    <location>
        <begin position="1"/>
        <end position="80"/>
    </location>
</feature>
<reference evidence="2 3" key="1">
    <citation type="journal article" date="2021" name="Elife">
        <title>Chloroplast acquisition without the gene transfer in kleptoplastic sea slugs, Plakobranchus ocellatus.</title>
        <authorList>
            <person name="Maeda T."/>
            <person name="Takahashi S."/>
            <person name="Yoshida T."/>
            <person name="Shimamura S."/>
            <person name="Takaki Y."/>
            <person name="Nagai Y."/>
            <person name="Toyoda A."/>
            <person name="Suzuki Y."/>
            <person name="Arimoto A."/>
            <person name="Ishii H."/>
            <person name="Satoh N."/>
            <person name="Nishiyama T."/>
            <person name="Hasebe M."/>
            <person name="Maruyama T."/>
            <person name="Minagawa J."/>
            <person name="Obokata J."/>
            <person name="Shigenobu S."/>
        </authorList>
    </citation>
    <scope>NUCLEOTIDE SEQUENCE [LARGE SCALE GENOMIC DNA]</scope>
</reference>
<sequence>MQKATGISNWASPAMDPSGAKKQTTAERDLEEDERERPERKRTLLRNGSTNINGPTEMESSSIAPSTKNGSARKGSSESQSIWKRIAKSLRATADTAAVDNQSAVSPIIIVFTADTALWLSKAAASSLTQAVVRFTCLSSRRHRMQSALDNQSAVSPIIMYFTADTALWLSRADCIQ</sequence>
<evidence type="ECO:0000313" key="3">
    <source>
        <dbReference type="Proteomes" id="UP000762676"/>
    </source>
</evidence>
<protein>
    <submittedName>
        <fullName evidence="2">Uncharacterized protein</fullName>
    </submittedName>
</protein>
<feature type="compositionally biased region" description="Polar residues" evidence="1">
    <location>
        <begin position="1"/>
        <end position="11"/>
    </location>
</feature>
<accession>A0AAV4HR40</accession>
<proteinExistence type="predicted"/>
<evidence type="ECO:0000256" key="1">
    <source>
        <dbReference type="SAM" id="MobiDB-lite"/>
    </source>
</evidence>
<dbReference type="Proteomes" id="UP000762676">
    <property type="component" value="Unassembled WGS sequence"/>
</dbReference>
<organism evidence="2 3">
    <name type="scientific">Elysia marginata</name>
    <dbReference type="NCBI Taxonomy" id="1093978"/>
    <lineage>
        <taxon>Eukaryota</taxon>
        <taxon>Metazoa</taxon>
        <taxon>Spiralia</taxon>
        <taxon>Lophotrochozoa</taxon>
        <taxon>Mollusca</taxon>
        <taxon>Gastropoda</taxon>
        <taxon>Heterobranchia</taxon>
        <taxon>Euthyneura</taxon>
        <taxon>Panpulmonata</taxon>
        <taxon>Sacoglossa</taxon>
        <taxon>Placobranchoidea</taxon>
        <taxon>Plakobranchidae</taxon>
        <taxon>Elysia</taxon>
    </lineage>
</organism>
<name>A0AAV4HR40_9GAST</name>
<dbReference type="EMBL" id="BMAT01005749">
    <property type="protein sequence ID" value="GFR99246.1"/>
    <property type="molecule type" value="Genomic_DNA"/>
</dbReference>